<evidence type="ECO:0000256" key="16">
    <source>
        <dbReference type="ARBA" id="ARBA00045018"/>
    </source>
</evidence>
<comment type="catalytic activity">
    <reaction evidence="13">
        <text>L-alanyl-L-lysine(out) = L-alanyl-L-lysine(in)</text>
        <dbReference type="Rhea" id="RHEA:79415"/>
        <dbReference type="ChEBI" id="CHEBI:192470"/>
    </reaction>
</comment>
<evidence type="ECO:0000256" key="18">
    <source>
        <dbReference type="ARBA" id="ARBA00046376"/>
    </source>
</evidence>
<protein>
    <recommendedName>
        <fullName evidence="15">Lysosomal dipeptide transporter MFSD1</fullName>
    </recommendedName>
    <alternativeName>
        <fullName evidence="16">Major facilitator superfamily domain-containing protein 1</fullName>
    </alternativeName>
</protein>
<feature type="transmembrane region" description="Helical" evidence="20">
    <location>
        <begin position="236"/>
        <end position="256"/>
    </location>
</feature>
<evidence type="ECO:0000256" key="2">
    <source>
        <dbReference type="ARBA" id="ARBA00044876"/>
    </source>
</evidence>
<evidence type="ECO:0000256" key="7">
    <source>
        <dbReference type="ARBA" id="ARBA00044893"/>
    </source>
</evidence>
<dbReference type="GO" id="GO:0016020">
    <property type="term" value="C:membrane"/>
    <property type="evidence" value="ECO:0007669"/>
    <property type="project" value="UniProtKB-SubCell"/>
</dbReference>
<dbReference type="Gene3D" id="1.20.1250.20">
    <property type="entry name" value="MFS general substrate transporter like domains"/>
    <property type="match status" value="1"/>
</dbReference>
<dbReference type="PANTHER" id="PTHR23512">
    <property type="entry name" value="MAJOR FACILITATOR SUPERFAMILY DOMAIN-CONTAINING PROTEIN 1"/>
    <property type="match status" value="1"/>
</dbReference>
<evidence type="ECO:0000256" key="4">
    <source>
        <dbReference type="ARBA" id="ARBA00044881"/>
    </source>
</evidence>
<feature type="transmembrane region" description="Helical" evidence="20">
    <location>
        <begin position="312"/>
        <end position="337"/>
    </location>
</feature>
<keyword evidence="23" id="KW-1185">Reference proteome</keyword>
<dbReference type="InterPro" id="IPR052187">
    <property type="entry name" value="MFSD1"/>
</dbReference>
<name>A0AAD6T3I9_9AGAR</name>
<comment type="catalytic activity">
    <reaction evidence="3">
        <text>L-histidyl-glycine(out) = L-histidyl-glycine(in)</text>
        <dbReference type="Rhea" id="RHEA:79395"/>
        <dbReference type="ChEBI" id="CHEBI:229957"/>
    </reaction>
</comment>
<keyword evidence="20" id="KW-0472">Membrane</keyword>
<feature type="transmembrane region" description="Helical" evidence="20">
    <location>
        <begin position="565"/>
        <end position="587"/>
    </location>
</feature>
<feature type="transmembrane region" description="Helical" evidence="20">
    <location>
        <begin position="71"/>
        <end position="93"/>
    </location>
</feature>
<comment type="catalytic activity">
    <reaction evidence="8">
        <text>L-aspartyl-L-lysine(out) = L-aspartyl-L-lysine(in)</text>
        <dbReference type="Rhea" id="RHEA:79411"/>
        <dbReference type="ChEBI" id="CHEBI:229953"/>
    </reaction>
</comment>
<feature type="transmembrane region" description="Helical" evidence="20">
    <location>
        <begin position="167"/>
        <end position="187"/>
    </location>
</feature>
<gene>
    <name evidence="22" type="ORF">C8F04DRAFT_951456</name>
</gene>
<evidence type="ECO:0000313" key="22">
    <source>
        <dbReference type="EMBL" id="KAJ7038171.1"/>
    </source>
</evidence>
<keyword evidence="20" id="KW-0812">Transmembrane</keyword>
<evidence type="ECO:0000256" key="11">
    <source>
        <dbReference type="ARBA" id="ARBA00044903"/>
    </source>
</evidence>
<evidence type="ECO:0000256" key="20">
    <source>
        <dbReference type="SAM" id="Phobius"/>
    </source>
</evidence>
<evidence type="ECO:0000259" key="21">
    <source>
        <dbReference type="PROSITE" id="PS50850"/>
    </source>
</evidence>
<evidence type="ECO:0000256" key="12">
    <source>
        <dbReference type="ARBA" id="ARBA00044912"/>
    </source>
</evidence>
<comment type="catalytic activity">
    <reaction evidence="5">
        <text>L-alpha-aminoacyl-L-histidine(out) = L-alpha-aminoacyl-L-histidine(in)</text>
        <dbReference type="Rhea" id="RHEA:79375"/>
        <dbReference type="ChEBI" id="CHEBI:229967"/>
    </reaction>
</comment>
<feature type="transmembrane region" description="Helical" evidence="20">
    <location>
        <begin position="113"/>
        <end position="135"/>
    </location>
</feature>
<comment type="catalytic activity">
    <reaction evidence="9">
        <text>L-arginyl-L-alpha-amino acid(out) = L-arginyl-L-alpha-amino acid(in)</text>
        <dbReference type="Rhea" id="RHEA:79371"/>
        <dbReference type="ChEBI" id="CHEBI:84315"/>
    </reaction>
</comment>
<comment type="catalytic activity">
    <reaction evidence="6">
        <text>L-lysyl-L-alpha-amino acid(out) = L-lysyl-L-alpha-amino acid(in)</text>
        <dbReference type="Rhea" id="RHEA:79387"/>
        <dbReference type="ChEBI" id="CHEBI:229965"/>
    </reaction>
</comment>
<dbReference type="InterPro" id="IPR036259">
    <property type="entry name" value="MFS_trans_sf"/>
</dbReference>
<evidence type="ECO:0000256" key="1">
    <source>
        <dbReference type="ARBA" id="ARBA00004141"/>
    </source>
</evidence>
<comment type="catalytic activity">
    <reaction evidence="11">
        <text>L-arginyl-glycine(out) = L-arginyl-glycine(in)</text>
        <dbReference type="Rhea" id="RHEA:79391"/>
        <dbReference type="ChEBI" id="CHEBI:229955"/>
    </reaction>
</comment>
<dbReference type="AlphaFoldDB" id="A0AAD6T3I9"/>
<feature type="domain" description="Major facilitator superfamily (MFS) profile" evidence="21">
    <location>
        <begin position="77"/>
        <end position="506"/>
    </location>
</feature>
<dbReference type="GO" id="GO:0022857">
    <property type="term" value="F:transmembrane transporter activity"/>
    <property type="evidence" value="ECO:0007669"/>
    <property type="project" value="InterPro"/>
</dbReference>
<evidence type="ECO:0000313" key="23">
    <source>
        <dbReference type="Proteomes" id="UP001218188"/>
    </source>
</evidence>
<dbReference type="InterPro" id="IPR011701">
    <property type="entry name" value="MFS"/>
</dbReference>
<evidence type="ECO:0000256" key="9">
    <source>
        <dbReference type="ARBA" id="ARBA00044899"/>
    </source>
</evidence>
<comment type="catalytic activity">
    <reaction evidence="12">
        <text>L-histidyl-L-alpha-amino acid(out) = L-histidyl-L-alpha-amino acid(in)</text>
        <dbReference type="Rhea" id="RHEA:79379"/>
        <dbReference type="ChEBI" id="CHEBI:229964"/>
    </reaction>
</comment>
<feature type="transmembrane region" description="Helical" evidence="20">
    <location>
        <begin position="349"/>
        <end position="370"/>
    </location>
</feature>
<dbReference type="PROSITE" id="PS50850">
    <property type="entry name" value="MFS"/>
    <property type="match status" value="1"/>
</dbReference>
<feature type="transmembrane region" description="Helical" evidence="20">
    <location>
        <begin position="376"/>
        <end position="399"/>
    </location>
</feature>
<evidence type="ECO:0000256" key="19">
    <source>
        <dbReference type="SAM" id="MobiDB-lite"/>
    </source>
</evidence>
<comment type="caution">
    <text evidence="22">The sequence shown here is derived from an EMBL/GenBank/DDBJ whole genome shotgun (WGS) entry which is preliminary data.</text>
</comment>
<evidence type="ECO:0000256" key="3">
    <source>
        <dbReference type="ARBA" id="ARBA00044878"/>
    </source>
</evidence>
<dbReference type="Pfam" id="PF07690">
    <property type="entry name" value="MFS_1"/>
    <property type="match status" value="1"/>
</dbReference>
<comment type="catalytic activity">
    <reaction evidence="4">
        <text>L-alpha-aminoacyl-L-arginine(out) = L-alpha-aminoacyl-L-arginine(in)</text>
        <dbReference type="Rhea" id="RHEA:79367"/>
        <dbReference type="ChEBI" id="CHEBI:229968"/>
    </reaction>
</comment>
<reference evidence="22" key="1">
    <citation type="submission" date="2023-03" db="EMBL/GenBank/DDBJ databases">
        <title>Massive genome expansion in bonnet fungi (Mycena s.s.) driven by repeated elements and novel gene families across ecological guilds.</title>
        <authorList>
            <consortium name="Lawrence Berkeley National Laboratory"/>
            <person name="Harder C.B."/>
            <person name="Miyauchi S."/>
            <person name="Viragh M."/>
            <person name="Kuo A."/>
            <person name="Thoen E."/>
            <person name="Andreopoulos B."/>
            <person name="Lu D."/>
            <person name="Skrede I."/>
            <person name="Drula E."/>
            <person name="Henrissat B."/>
            <person name="Morin E."/>
            <person name="Kohler A."/>
            <person name="Barry K."/>
            <person name="LaButti K."/>
            <person name="Morin E."/>
            <person name="Salamov A."/>
            <person name="Lipzen A."/>
            <person name="Mereny Z."/>
            <person name="Hegedus B."/>
            <person name="Baldrian P."/>
            <person name="Stursova M."/>
            <person name="Weitz H."/>
            <person name="Taylor A."/>
            <person name="Grigoriev I.V."/>
            <person name="Nagy L.G."/>
            <person name="Martin F."/>
            <person name="Kauserud H."/>
        </authorList>
    </citation>
    <scope>NUCLEOTIDE SEQUENCE</scope>
    <source>
        <strain evidence="22">CBHHK200</strain>
    </source>
</reference>
<comment type="catalytic activity">
    <reaction evidence="10">
        <text>L-lysyl-L-lysine(out) = L-lysyl-L-lysine(in)</text>
        <dbReference type="Rhea" id="RHEA:79403"/>
        <dbReference type="ChEBI" id="CHEBI:229956"/>
    </reaction>
</comment>
<evidence type="ECO:0000256" key="17">
    <source>
        <dbReference type="ARBA" id="ARBA00045709"/>
    </source>
</evidence>
<dbReference type="InterPro" id="IPR020846">
    <property type="entry name" value="MFS_dom"/>
</dbReference>
<feature type="transmembrane region" description="Helical" evidence="20">
    <location>
        <begin position="142"/>
        <end position="161"/>
    </location>
</feature>
<proteinExistence type="predicted"/>
<comment type="catalytic activity">
    <reaction evidence="14">
        <text>L-lysyl-glycine(out) = L-lysyl-glycine(in)</text>
        <dbReference type="Rhea" id="RHEA:79407"/>
        <dbReference type="ChEBI" id="CHEBI:191202"/>
    </reaction>
</comment>
<evidence type="ECO:0000256" key="10">
    <source>
        <dbReference type="ARBA" id="ARBA00044900"/>
    </source>
</evidence>
<organism evidence="22 23">
    <name type="scientific">Mycena alexandri</name>
    <dbReference type="NCBI Taxonomy" id="1745969"/>
    <lineage>
        <taxon>Eukaryota</taxon>
        <taxon>Fungi</taxon>
        <taxon>Dikarya</taxon>
        <taxon>Basidiomycota</taxon>
        <taxon>Agaricomycotina</taxon>
        <taxon>Agaricomycetes</taxon>
        <taxon>Agaricomycetidae</taxon>
        <taxon>Agaricales</taxon>
        <taxon>Marasmiineae</taxon>
        <taxon>Mycenaceae</taxon>
        <taxon>Mycena</taxon>
    </lineage>
</organism>
<dbReference type="EMBL" id="JARJCM010000033">
    <property type="protein sequence ID" value="KAJ7038171.1"/>
    <property type="molecule type" value="Genomic_DNA"/>
</dbReference>
<feature type="compositionally biased region" description="Polar residues" evidence="19">
    <location>
        <begin position="42"/>
        <end position="53"/>
    </location>
</feature>
<evidence type="ECO:0000256" key="8">
    <source>
        <dbReference type="ARBA" id="ARBA00044898"/>
    </source>
</evidence>
<evidence type="ECO:0000256" key="5">
    <source>
        <dbReference type="ARBA" id="ARBA00044884"/>
    </source>
</evidence>
<feature type="transmembrane region" description="Helical" evidence="20">
    <location>
        <begin position="480"/>
        <end position="501"/>
    </location>
</feature>
<keyword evidence="20" id="KW-1133">Transmembrane helix</keyword>
<comment type="subunit">
    <text evidence="18">Homodimer. Interacts with lysosomal protein GLMP (via lumenal domain); the interaction starts while both proteins are still in the endoplasmic reticulum and is required for stabilization of MFSD1 in lysosomes but has no direct effect on its targeting to lysosomes or transporter activity.</text>
</comment>
<evidence type="ECO:0000256" key="13">
    <source>
        <dbReference type="ARBA" id="ARBA00044919"/>
    </source>
</evidence>
<evidence type="ECO:0000256" key="14">
    <source>
        <dbReference type="ARBA" id="ARBA00044924"/>
    </source>
</evidence>
<dbReference type="Proteomes" id="UP001218188">
    <property type="component" value="Unassembled WGS sequence"/>
</dbReference>
<evidence type="ECO:0000256" key="15">
    <source>
        <dbReference type="ARBA" id="ARBA00044985"/>
    </source>
</evidence>
<comment type="catalytic activity">
    <reaction evidence="2">
        <text>L-lysyl-L-alanine(out) = L-lysyl-L-alanine(in)</text>
        <dbReference type="Rhea" id="RHEA:79399"/>
        <dbReference type="ChEBI" id="CHEBI:229954"/>
    </reaction>
</comment>
<dbReference type="SUPFAM" id="SSF103473">
    <property type="entry name" value="MFS general substrate transporter"/>
    <property type="match status" value="1"/>
</dbReference>
<feature type="transmembrane region" description="Helical" evidence="20">
    <location>
        <begin position="411"/>
        <end position="429"/>
    </location>
</feature>
<feature type="region of interest" description="Disordered" evidence="19">
    <location>
        <begin position="42"/>
        <end position="62"/>
    </location>
</feature>
<comment type="function">
    <text evidence="17">Lysosomal dipeptide uniporter that selectively exports lysine, arginine or histidine-containing dipeptides with a net positive charge from the lysosome lumen into the cytosol. Could play a role in a specific type of protein O-glycosylation indirectly regulating macrophages migration and tissue invasion. Also essential for liver homeostasis.</text>
</comment>
<dbReference type="PANTHER" id="PTHR23512:SF12">
    <property type="entry name" value="TRANSPORTER, PUTATIVE (AFU_ORTHOLOGUE AFUA_4G00260)-RELATED"/>
    <property type="match status" value="1"/>
</dbReference>
<comment type="catalytic activity">
    <reaction evidence="7">
        <text>L-alpha-aminoacyl-L-lysine(out) = L-alpha-aminoacyl-L-lysine(in)</text>
        <dbReference type="Rhea" id="RHEA:79383"/>
        <dbReference type="ChEBI" id="CHEBI:229966"/>
    </reaction>
</comment>
<comment type="subcellular location">
    <subcellularLocation>
        <location evidence="1">Membrane</location>
        <topology evidence="1">Multi-pass membrane protein</topology>
    </subcellularLocation>
</comment>
<evidence type="ECO:0000256" key="6">
    <source>
        <dbReference type="ARBA" id="ARBA00044891"/>
    </source>
</evidence>
<accession>A0AAD6T3I9</accession>
<sequence length="597" mass="64923">MLRTPSPSEHRRSSCDELLVSADSDGDDLEFLSDADSISTLRVANSDHPSTESTPPPAPRRRRLNENQRAFLIRSLALFCACWLSVGSHYASYVLGPLKSRISRDLGTGHAEYSLLISALSLNSTWTPLVGGILAGTLGTTFTSILATGVVFIGTAFLLAGDVWGDVRIMAAGMFIFGLGVSPLAVVQETIIVRFFKSHGLGVSMAFGLVVGKGSSFVSARTSYPLTERFGPRAPFYVACLLAGMSVVINLAYIAASRWLIDGAGAELEAVDINEEAQRRSVINMSEAQALEKVAAKRRVHLREITKLGDVFWAYIAVNIFCGTIWAPFTHLAANIIELRYQMTERDAANTASYVLVGSIFLYPMCGYIVDRFKRKPIVIILLVLSSVFTLGAYTWLALPSSWTRTAKPAVAAFGFGHGFSPLLLVLLVPKIVPLKFISTALGAHKSLEQTGATIFQTLAGLAMDKAKKDHPDGSSTQGIINAFLFLNFLQLLSILGVAYLQHRREKILSRKVRRGSSVSARPVLPDDPSQPLLGVSSLQNRRYSTGSRVVNEEISKKEVRRGDVFATISGTLIISAWILFLGTAWFKLGMKKNSGN</sequence>